<dbReference type="SMART" id="SM00091">
    <property type="entry name" value="PAS"/>
    <property type="match status" value="10"/>
</dbReference>
<dbReference type="NCBIfam" id="TIGR00229">
    <property type="entry name" value="sensory_box"/>
    <property type="match status" value="6"/>
</dbReference>
<dbReference type="PROSITE" id="PS50113">
    <property type="entry name" value="PAC"/>
    <property type="match status" value="5"/>
</dbReference>
<dbReference type="Pfam" id="PF08447">
    <property type="entry name" value="PAS_3"/>
    <property type="match status" value="5"/>
</dbReference>
<dbReference type="InterPro" id="IPR052162">
    <property type="entry name" value="Sensor_kinase/Photoreceptor"/>
</dbReference>
<dbReference type="InterPro" id="IPR035965">
    <property type="entry name" value="PAS-like_dom_sf"/>
</dbReference>
<dbReference type="HOGENOM" id="CLU_259834_0_0_10"/>
<organism evidence="8 9">
    <name type="scientific">Nonlabens marinus S1-08</name>
    <dbReference type="NCBI Taxonomy" id="1454201"/>
    <lineage>
        <taxon>Bacteria</taxon>
        <taxon>Pseudomonadati</taxon>
        <taxon>Bacteroidota</taxon>
        <taxon>Flavobacteriia</taxon>
        <taxon>Flavobacteriales</taxon>
        <taxon>Flavobacteriaceae</taxon>
        <taxon>Nonlabens</taxon>
    </lineage>
</organism>
<accession>W8VWD6</accession>
<dbReference type="PANTHER" id="PTHR43304">
    <property type="entry name" value="PHYTOCHROME-LIKE PROTEIN CPH1"/>
    <property type="match status" value="1"/>
</dbReference>
<dbReference type="PANTHER" id="PTHR43304:SF1">
    <property type="entry name" value="PAC DOMAIN-CONTAINING PROTEIN"/>
    <property type="match status" value="1"/>
</dbReference>
<dbReference type="InterPro" id="IPR013655">
    <property type="entry name" value="PAS_fold_3"/>
</dbReference>
<evidence type="ECO:0000259" key="7">
    <source>
        <dbReference type="PROSITE" id="PS50113"/>
    </source>
</evidence>
<feature type="domain" description="PAS" evidence="6">
    <location>
        <begin position="874"/>
        <end position="945"/>
    </location>
</feature>
<dbReference type="InterPro" id="IPR036097">
    <property type="entry name" value="HisK_dim/P_sf"/>
</dbReference>
<dbReference type="SUPFAM" id="SSF55785">
    <property type="entry name" value="PYP-like sensor domain (PAS domain)"/>
    <property type="match status" value="10"/>
</dbReference>
<dbReference type="Gene3D" id="3.30.450.20">
    <property type="entry name" value="PAS domain"/>
    <property type="match status" value="10"/>
</dbReference>
<dbReference type="Pfam" id="PF08448">
    <property type="entry name" value="PAS_4"/>
    <property type="match status" value="1"/>
</dbReference>
<dbReference type="InterPro" id="IPR003661">
    <property type="entry name" value="HisK_dim/P_dom"/>
</dbReference>
<evidence type="ECO:0000313" key="8">
    <source>
        <dbReference type="EMBL" id="BAO56223.1"/>
    </source>
</evidence>
<dbReference type="EC" id="2.7.13.3" evidence="2"/>
<dbReference type="GO" id="GO:0000155">
    <property type="term" value="F:phosphorelay sensor kinase activity"/>
    <property type="evidence" value="ECO:0007669"/>
    <property type="project" value="InterPro"/>
</dbReference>
<dbReference type="InterPro" id="IPR013656">
    <property type="entry name" value="PAS_4"/>
</dbReference>
<protein>
    <recommendedName>
        <fullName evidence="2">histidine kinase</fullName>
        <ecNumber evidence="2">2.7.13.3</ecNumber>
    </recommendedName>
</protein>
<dbReference type="Proteomes" id="UP000031760">
    <property type="component" value="Chromosome"/>
</dbReference>
<evidence type="ECO:0000256" key="3">
    <source>
        <dbReference type="ARBA" id="ARBA00022553"/>
    </source>
</evidence>
<dbReference type="InterPro" id="IPR013767">
    <property type="entry name" value="PAS_fold"/>
</dbReference>
<dbReference type="EMBL" id="AP014548">
    <property type="protein sequence ID" value="BAO56223.1"/>
    <property type="molecule type" value="Genomic_DNA"/>
</dbReference>
<evidence type="ECO:0000256" key="1">
    <source>
        <dbReference type="ARBA" id="ARBA00000085"/>
    </source>
</evidence>
<dbReference type="GO" id="GO:0006355">
    <property type="term" value="P:regulation of DNA-templated transcription"/>
    <property type="evidence" value="ECO:0007669"/>
    <property type="project" value="InterPro"/>
</dbReference>
<gene>
    <name evidence="8" type="ORF">NMS_2214</name>
</gene>
<dbReference type="STRING" id="1454201.NMS_2214"/>
<feature type="domain" description="PAC" evidence="7">
    <location>
        <begin position="947"/>
        <end position="999"/>
    </location>
</feature>
<feature type="domain" description="PAC" evidence="7">
    <location>
        <begin position="568"/>
        <end position="619"/>
    </location>
</feature>
<keyword evidence="5" id="KW-0418">Kinase</keyword>
<reference evidence="8 9" key="1">
    <citation type="journal article" date="2014" name="Proc. Natl. Acad. Sci. U.S.A.">
        <title>Functional characterization of flavobacteria rhodopsins reveals a unique class of light-driven chloride pump in bacteria.</title>
        <authorList>
            <person name="Yoshizawa S."/>
            <person name="Kumagai Y."/>
            <person name="Kim H."/>
            <person name="Ogura Y."/>
            <person name="Hayashi T."/>
            <person name="Iwasaki W."/>
            <person name="DeLong E.F."/>
            <person name="Kogure K."/>
        </authorList>
    </citation>
    <scope>NUCLEOTIDE SEQUENCE [LARGE SCALE GENOMIC DNA]</scope>
    <source>
        <strain evidence="8 9">S1-08</strain>
    </source>
</reference>
<evidence type="ECO:0000256" key="5">
    <source>
        <dbReference type="ARBA" id="ARBA00022777"/>
    </source>
</evidence>
<feature type="domain" description="PAS" evidence="6">
    <location>
        <begin position="125"/>
        <end position="195"/>
    </location>
</feature>
<dbReference type="SUPFAM" id="SSF47384">
    <property type="entry name" value="Homodimeric domain of signal transducing histidine kinase"/>
    <property type="match status" value="1"/>
</dbReference>
<dbReference type="InterPro" id="IPR001610">
    <property type="entry name" value="PAC"/>
</dbReference>
<evidence type="ECO:0000256" key="2">
    <source>
        <dbReference type="ARBA" id="ARBA00012438"/>
    </source>
</evidence>
<dbReference type="SMART" id="SM00086">
    <property type="entry name" value="PAC"/>
    <property type="match status" value="8"/>
</dbReference>
<keyword evidence="4" id="KW-0808">Transferase</keyword>
<sequence length="1321" mass="151798">MDQAQLTNIFLDQSEDLLWIINLDLQLIYANKRYFNLIKEVTGKELNLYEPVLVKGFGEGYMEKWKNYYSRALQGECFNLEEHYSHPESNEIHYGQITLTPLKGDDQEIFAIACKSRDITRIVKQKSEANQLIDASLDVFCTINEKGNFVFVSAASIDHWGYTVEELVGKPYVDFIKEEDLPKTEETAAAILNGQDIKSFINRYKKKCGGIAYNLWSVHWDKTTQLMYCVVRDAKEIIEQETKIQQSEQRFKALVQEGADMIAILDAEANYKYASPTSLSVLGIPHDEFIGRNAFEFIHPEDAERASEGLNQLTTQNRVVLEPFRFKNHKDEWRWLETVLTNMTDNPAVNGIVSNSRDITYKIEKEHTLKLLESVITNTKDAILMTKVEPVEYPGPKIIYVNQAFTEMTGYEAKDVIGKTPRILHGRKTNPEELARIDKALINLEPCETTIINYKKSGEEFWNNFTMTPVANEKGLYTHWVAVERDVTEEKKLRELNQQASRLAKIGSWEIDIENQSLFWSDKVHEIHGTDPNTYESNLEEAINFYRKDFRPMVQEAIQESITSGNPFDFEAVIVSTDKTEIWVRANGVAEMVDGKCTRLYGSVQDINDRKEAEVRLQSLADNLPGVVYQYQIFPDGTDALNYVSGSVEQLCGYTAAEIKENFDLIWNGVKNGGDFEEVQADVSRSIETKTRWNSRFRYMMPSGEFKTFLGTGEPEFLADGSVIYNAIILDVTEEVKNEKLLEQTVRTARMGSWEMDLVHQDGNNMYWSPMLFDILELDESYNPTLTGGIEFHVGESKERIQKALELLISDGIEFDEEILLITAKGNERWNRAIGKSEVVNNVRVKIYGSFQDIHERKVAEINALKAKEIAQLSDAKFKAYTEQSPIAIYTTNVEGDCIYANNTWLDLAGMTMEEALGKGWANALHPDDEDYVKNNWYKSVLSNGKWVYEYRFQHKNGDVVWVNGTAKELFNKNNELVGYLGTNIDITEIKKSETERSNLQKTIENSLNEIYIFDAETLQYTYINKGALINLGYSSKEIEALTPLDLKPNFTISSFKELINPLETREKEKIIFFTIHQRKDGSSYPVEAHLQLVNQGDKKRFLAIVLDITERKKAENKILESKERFEKVIEATNDSIWDWDLINGTNERDKVVERFFGKKASNLKNISGFWQDNFHPEDLEKVQNSVHKAIADPTVTRWELEYRVVNENGETLYVKDKGLIIRDDKGVAVRMVGAMTDITESVQRMKIIERQNETLRDIAWTQSHVVRAPLSRVLGIINLLEEQSNLSDDLNFWMEQLRTSTMEMDQIVKDIVSETNELIN</sequence>
<proteinExistence type="predicted"/>
<dbReference type="Pfam" id="PF00989">
    <property type="entry name" value="PAS"/>
    <property type="match status" value="1"/>
</dbReference>
<dbReference type="KEGG" id="nmf:NMS_2214"/>
<feature type="domain" description="PAC" evidence="7">
    <location>
        <begin position="1199"/>
        <end position="1251"/>
    </location>
</feature>
<dbReference type="InterPro" id="IPR000014">
    <property type="entry name" value="PAS"/>
</dbReference>
<evidence type="ECO:0000259" key="6">
    <source>
        <dbReference type="PROSITE" id="PS50112"/>
    </source>
</evidence>
<dbReference type="PROSITE" id="PS50112">
    <property type="entry name" value="PAS"/>
    <property type="match status" value="6"/>
</dbReference>
<dbReference type="OrthoDB" id="5522855at2"/>
<name>W8VWD6_9FLAO</name>
<dbReference type="Pfam" id="PF13426">
    <property type="entry name" value="PAS_9"/>
    <property type="match status" value="2"/>
</dbReference>
<feature type="domain" description="PAS" evidence="6">
    <location>
        <begin position="996"/>
        <end position="1039"/>
    </location>
</feature>
<dbReference type="InterPro" id="IPR000700">
    <property type="entry name" value="PAS-assoc_C"/>
</dbReference>
<comment type="catalytic activity">
    <reaction evidence="1">
        <text>ATP + protein L-histidine = ADP + protein N-phospho-L-histidine.</text>
        <dbReference type="EC" id="2.7.13.3"/>
    </reaction>
</comment>
<dbReference type="CDD" id="cd00130">
    <property type="entry name" value="PAS"/>
    <property type="match status" value="6"/>
</dbReference>
<feature type="domain" description="PAS" evidence="6">
    <location>
        <begin position="1122"/>
        <end position="1194"/>
    </location>
</feature>
<feature type="domain" description="PAC" evidence="7">
    <location>
        <begin position="445"/>
        <end position="499"/>
    </location>
</feature>
<dbReference type="CDD" id="cd00082">
    <property type="entry name" value="HisKA"/>
    <property type="match status" value="1"/>
</dbReference>
<feature type="domain" description="PAS" evidence="6">
    <location>
        <begin position="368"/>
        <end position="441"/>
    </location>
</feature>
<keyword evidence="9" id="KW-1185">Reference proteome</keyword>
<evidence type="ECO:0000313" key="9">
    <source>
        <dbReference type="Proteomes" id="UP000031760"/>
    </source>
</evidence>
<feature type="domain" description="PAS" evidence="6">
    <location>
        <begin position="247"/>
        <end position="317"/>
    </location>
</feature>
<feature type="domain" description="PAC" evidence="7">
    <location>
        <begin position="1066"/>
        <end position="1121"/>
    </location>
</feature>
<keyword evidence="3" id="KW-0597">Phosphoprotein</keyword>
<evidence type="ECO:0000256" key="4">
    <source>
        <dbReference type="ARBA" id="ARBA00022679"/>
    </source>
</evidence>
<dbReference type="RefSeq" id="WP_041496692.1">
    <property type="nucleotide sequence ID" value="NZ_AP014548.1"/>
</dbReference>